<evidence type="ECO:0000256" key="2">
    <source>
        <dbReference type="ARBA" id="ARBA00022679"/>
    </source>
</evidence>
<proteinExistence type="inferred from homology"/>
<reference evidence="6 7" key="1">
    <citation type="submission" date="2014-04" db="EMBL/GenBank/DDBJ databases">
        <authorList>
            <consortium name="DOE Joint Genome Institute"/>
            <person name="Kuo A."/>
            <person name="Ruytinx J."/>
            <person name="Rineau F."/>
            <person name="Colpaert J."/>
            <person name="Kohler A."/>
            <person name="Nagy L.G."/>
            <person name="Floudas D."/>
            <person name="Copeland A."/>
            <person name="Barry K.W."/>
            <person name="Cichocki N."/>
            <person name="Veneault-Fourrey C."/>
            <person name="LaButti K."/>
            <person name="Lindquist E.A."/>
            <person name="Lipzen A."/>
            <person name="Lundell T."/>
            <person name="Morin E."/>
            <person name="Murat C."/>
            <person name="Sun H."/>
            <person name="Tunlid A."/>
            <person name="Henrissat B."/>
            <person name="Grigoriev I.V."/>
            <person name="Hibbett D.S."/>
            <person name="Martin F."/>
            <person name="Nordberg H.P."/>
            <person name="Cantor M.N."/>
            <person name="Hua S.X."/>
        </authorList>
    </citation>
    <scope>NUCLEOTIDE SEQUENCE [LARGE SCALE GENOMIC DNA]</scope>
    <source>
        <strain evidence="6 7">UH-Slu-Lm8-n1</strain>
    </source>
</reference>
<feature type="region of interest" description="Disordered" evidence="5">
    <location>
        <begin position="90"/>
        <end position="129"/>
    </location>
</feature>
<dbReference type="PANTHER" id="PTHR43797:SF2">
    <property type="entry name" value="HOMOCYSTEINE_CYSTEINE SYNTHASE"/>
    <property type="match status" value="1"/>
</dbReference>
<dbReference type="GO" id="GO:0003961">
    <property type="term" value="F:O-acetylhomoserine aminocarboxypropyltransferase activity"/>
    <property type="evidence" value="ECO:0007669"/>
    <property type="project" value="TreeGrafter"/>
</dbReference>
<comment type="cofactor">
    <cofactor evidence="1 4">
        <name>pyridoxal 5'-phosphate</name>
        <dbReference type="ChEBI" id="CHEBI:597326"/>
    </cofactor>
</comment>
<dbReference type="Proteomes" id="UP000054485">
    <property type="component" value="Unassembled WGS sequence"/>
</dbReference>
<gene>
    <name evidence="6" type="ORF">CY34DRAFT_14571</name>
</gene>
<dbReference type="InterPro" id="IPR015421">
    <property type="entry name" value="PyrdxlP-dep_Trfase_major"/>
</dbReference>
<evidence type="ECO:0000313" key="7">
    <source>
        <dbReference type="Proteomes" id="UP000054485"/>
    </source>
</evidence>
<organism evidence="6 7">
    <name type="scientific">Suillus luteus UH-Slu-Lm8-n1</name>
    <dbReference type="NCBI Taxonomy" id="930992"/>
    <lineage>
        <taxon>Eukaryota</taxon>
        <taxon>Fungi</taxon>
        <taxon>Dikarya</taxon>
        <taxon>Basidiomycota</taxon>
        <taxon>Agaricomycotina</taxon>
        <taxon>Agaricomycetes</taxon>
        <taxon>Agaricomycetidae</taxon>
        <taxon>Boletales</taxon>
        <taxon>Suillineae</taxon>
        <taxon>Suillaceae</taxon>
        <taxon>Suillus</taxon>
    </lineage>
</organism>
<evidence type="ECO:0000256" key="3">
    <source>
        <dbReference type="ARBA" id="ARBA00022898"/>
    </source>
</evidence>
<dbReference type="InterPro" id="IPR015424">
    <property type="entry name" value="PyrdxlP-dep_Trfase"/>
</dbReference>
<evidence type="ECO:0000256" key="4">
    <source>
        <dbReference type="RuleBase" id="RU362118"/>
    </source>
</evidence>
<sequence>MRKGGSTAGIRRNKSEEDEVQLLKLQNLGMTSADEAMRDYILKLASNASSFASRARTEPELERNLRSMGDVEPQKLSVVPQTVFLKSKSSIPDLTSKPSRLASYSRRPGNSPGRLGTPSRAPSVDHGATNPALEDLKRRLAAMNGSSSSLNLAANARERQAAQSPFLPPPNLQPATLALPAHPGHDRPSSPTDSVVSTTNSSTIRTAHRLHVGSTDGQKAAPAKVLQNDQEDHHQFNCWNCKSHDPIPYGLYFPISTYDGPGPGFNNLLENIYSDSNHELQHDFGPKVHGGPVCRHNTARQSFVTRDSRNRRTEATLIAHLQSHNDCVTGLQEFETLRLHAGQVPDPITNARAVPIYASTSFVFNDSNHGAELFGLKAFGHIYSHIGNPTVDVFENQIAALEGGVAAIAMASGQSAQFLAISTIANAGDVSTEGHTTSSKFGIGVKFVNGDDPALFAATIDENTGAIYVESIGDPKYNVAPIPELAKVAHDHGIPLIVDNTFGMGGSSIKIRKTPFTFTSLD</sequence>
<dbReference type="PANTHER" id="PTHR43797">
    <property type="entry name" value="HOMOCYSTEINE/CYSTEINE SYNTHASE"/>
    <property type="match status" value="1"/>
</dbReference>
<feature type="region of interest" description="Disordered" evidence="5">
    <location>
        <begin position="156"/>
        <end position="202"/>
    </location>
</feature>
<evidence type="ECO:0000256" key="5">
    <source>
        <dbReference type="SAM" id="MobiDB-lite"/>
    </source>
</evidence>
<keyword evidence="2" id="KW-0808">Transferase</keyword>
<dbReference type="STRING" id="930992.A0A0D0ABK8"/>
<dbReference type="GO" id="GO:0030170">
    <property type="term" value="F:pyridoxal phosphate binding"/>
    <property type="evidence" value="ECO:0007669"/>
    <property type="project" value="InterPro"/>
</dbReference>
<dbReference type="HOGENOM" id="CLU_521926_0_0_1"/>
<dbReference type="GO" id="GO:0019346">
    <property type="term" value="P:transsulfuration"/>
    <property type="evidence" value="ECO:0007669"/>
    <property type="project" value="InterPro"/>
</dbReference>
<dbReference type="AlphaFoldDB" id="A0A0D0ABK8"/>
<accession>A0A0D0ABK8</accession>
<comment type="similarity">
    <text evidence="4">Belongs to the trans-sulfuration enzymes family.</text>
</comment>
<dbReference type="Pfam" id="PF01053">
    <property type="entry name" value="Cys_Met_Meta_PP"/>
    <property type="match status" value="1"/>
</dbReference>
<dbReference type="InterPro" id="IPR006235">
    <property type="entry name" value="OAc-hSer/O-AcSer_sulfhydrylase"/>
</dbReference>
<evidence type="ECO:0000256" key="1">
    <source>
        <dbReference type="ARBA" id="ARBA00001933"/>
    </source>
</evidence>
<dbReference type="Gene3D" id="3.40.640.10">
    <property type="entry name" value="Type I PLP-dependent aspartate aminotransferase-like (Major domain)"/>
    <property type="match status" value="1"/>
</dbReference>
<keyword evidence="7" id="KW-1185">Reference proteome</keyword>
<name>A0A0D0ABK8_9AGAM</name>
<evidence type="ECO:0000313" key="6">
    <source>
        <dbReference type="EMBL" id="KIK39151.1"/>
    </source>
</evidence>
<dbReference type="SUPFAM" id="SSF53383">
    <property type="entry name" value="PLP-dependent transferases"/>
    <property type="match status" value="1"/>
</dbReference>
<protein>
    <submittedName>
        <fullName evidence="6">Uncharacterized protein</fullName>
    </submittedName>
</protein>
<reference evidence="7" key="2">
    <citation type="submission" date="2015-01" db="EMBL/GenBank/DDBJ databases">
        <title>Evolutionary Origins and Diversification of the Mycorrhizal Mutualists.</title>
        <authorList>
            <consortium name="DOE Joint Genome Institute"/>
            <consortium name="Mycorrhizal Genomics Consortium"/>
            <person name="Kohler A."/>
            <person name="Kuo A."/>
            <person name="Nagy L.G."/>
            <person name="Floudas D."/>
            <person name="Copeland A."/>
            <person name="Barry K.W."/>
            <person name="Cichocki N."/>
            <person name="Veneault-Fourrey C."/>
            <person name="LaButti K."/>
            <person name="Lindquist E.A."/>
            <person name="Lipzen A."/>
            <person name="Lundell T."/>
            <person name="Morin E."/>
            <person name="Murat C."/>
            <person name="Riley R."/>
            <person name="Ohm R."/>
            <person name="Sun H."/>
            <person name="Tunlid A."/>
            <person name="Henrissat B."/>
            <person name="Grigoriev I.V."/>
            <person name="Hibbett D.S."/>
            <person name="Martin F."/>
        </authorList>
    </citation>
    <scope>NUCLEOTIDE SEQUENCE [LARGE SCALE GENOMIC DNA]</scope>
    <source>
        <strain evidence="7">UH-Slu-Lm8-n1</strain>
    </source>
</reference>
<dbReference type="GO" id="GO:0006535">
    <property type="term" value="P:cysteine biosynthetic process from serine"/>
    <property type="evidence" value="ECO:0007669"/>
    <property type="project" value="TreeGrafter"/>
</dbReference>
<dbReference type="OrthoDB" id="3512640at2759"/>
<feature type="compositionally biased region" description="Low complexity" evidence="5">
    <location>
        <begin position="189"/>
        <end position="202"/>
    </location>
</feature>
<dbReference type="GO" id="GO:0071269">
    <property type="term" value="P:L-homocysteine biosynthetic process"/>
    <property type="evidence" value="ECO:0007669"/>
    <property type="project" value="TreeGrafter"/>
</dbReference>
<keyword evidence="3 4" id="KW-0663">Pyridoxal phosphate</keyword>
<dbReference type="InterPro" id="IPR000277">
    <property type="entry name" value="Cys/Met-Metab_PyrdxlP-dep_enz"/>
</dbReference>
<dbReference type="GO" id="GO:0005737">
    <property type="term" value="C:cytoplasm"/>
    <property type="evidence" value="ECO:0007669"/>
    <property type="project" value="TreeGrafter"/>
</dbReference>
<dbReference type="EMBL" id="KN835356">
    <property type="protein sequence ID" value="KIK39151.1"/>
    <property type="molecule type" value="Genomic_DNA"/>
</dbReference>
<dbReference type="InParanoid" id="A0A0D0ABK8"/>
<dbReference type="GO" id="GO:0004124">
    <property type="term" value="F:cysteine synthase activity"/>
    <property type="evidence" value="ECO:0007669"/>
    <property type="project" value="TreeGrafter"/>
</dbReference>